<proteinExistence type="predicted"/>
<evidence type="ECO:0000313" key="2">
    <source>
        <dbReference type="Proteomes" id="UP000000753"/>
    </source>
</evidence>
<dbReference type="EMBL" id="CP000472">
    <property type="protein sequence ID" value="ACJ28435.1"/>
    <property type="molecule type" value="Genomic_DNA"/>
</dbReference>
<name>B8CLA9_SHEPW</name>
<dbReference type="Proteomes" id="UP000000753">
    <property type="component" value="Chromosome"/>
</dbReference>
<protein>
    <submittedName>
        <fullName evidence="1">Uncharacterized protein</fullName>
    </submittedName>
</protein>
<gene>
    <name evidence="1" type="ordered locus">swp_1660</name>
</gene>
<keyword evidence="2" id="KW-1185">Reference proteome</keyword>
<organism evidence="1 2">
    <name type="scientific">Shewanella piezotolerans (strain WP3 / JCM 13877)</name>
    <dbReference type="NCBI Taxonomy" id="225849"/>
    <lineage>
        <taxon>Bacteria</taxon>
        <taxon>Pseudomonadati</taxon>
        <taxon>Pseudomonadota</taxon>
        <taxon>Gammaproteobacteria</taxon>
        <taxon>Alteromonadales</taxon>
        <taxon>Shewanellaceae</taxon>
        <taxon>Shewanella</taxon>
    </lineage>
</organism>
<accession>B8CLA9</accession>
<dbReference type="HOGENOM" id="CLU_182257_0_0_6"/>
<dbReference type="AlphaFoldDB" id="B8CLA9"/>
<dbReference type="eggNOG" id="ENOG5033FW8">
    <property type="taxonomic scope" value="Bacteria"/>
</dbReference>
<evidence type="ECO:0000313" key="1">
    <source>
        <dbReference type="EMBL" id="ACJ28435.1"/>
    </source>
</evidence>
<reference evidence="1 2" key="1">
    <citation type="journal article" date="2008" name="PLoS ONE">
        <title>Environmental adaptation: genomic analysis of the piezotolerant and psychrotolerant deep-sea iron reducing bacterium Shewanella piezotolerans WP3.</title>
        <authorList>
            <person name="Wang F."/>
            <person name="Wang J."/>
            <person name="Jian H."/>
            <person name="Zhang B."/>
            <person name="Li S."/>
            <person name="Wang F."/>
            <person name="Zeng X."/>
            <person name="Gao L."/>
            <person name="Bartlett D.H."/>
            <person name="Yu J."/>
            <person name="Hu S."/>
            <person name="Xiao X."/>
        </authorList>
    </citation>
    <scope>NUCLEOTIDE SEQUENCE [LARGE SCALE GENOMIC DNA]</scope>
    <source>
        <strain evidence="2">WP3 / JCM 13877</strain>
    </source>
</reference>
<sequence length="78" mass="8909">MNLMADVSQSASLSSIAAYLKLTYQYDQQTAIVEAKEVMNNLVRMRQKGFITGWYFDEHGHLELLPSDSVMQQINPNK</sequence>
<dbReference type="KEGG" id="swp:swp_1660"/>